<evidence type="ECO:0000313" key="4">
    <source>
        <dbReference type="EMBL" id="KZT54254.1"/>
    </source>
</evidence>
<keyword evidence="2" id="KW-0812">Transmembrane</keyword>
<dbReference type="CDD" id="cd14424">
    <property type="entry name" value="CUE_Cue1p_like"/>
    <property type="match status" value="1"/>
</dbReference>
<dbReference type="Pfam" id="PF02845">
    <property type="entry name" value="CUE"/>
    <property type="match status" value="1"/>
</dbReference>
<evidence type="ECO:0000256" key="1">
    <source>
        <dbReference type="SAM" id="MobiDB-lite"/>
    </source>
</evidence>
<keyword evidence="2" id="KW-0472">Membrane</keyword>
<evidence type="ECO:0000259" key="3">
    <source>
        <dbReference type="PROSITE" id="PS51140"/>
    </source>
</evidence>
<sequence>MEDLFYIIVAIMIIYVSYRWLFAFGNGSVSNAGSAARDTNTAATLGFRPRTVTPEMTVAAMFPDIPEDNIRYDLLRTGSTERTVNSVLEKGFLPPPPPTFVRQPPGQPAAASPAARPASAPALVTKSTSLISRFHLESRIRDKTEGEAAPINPKAAWEATAEQRQASLAERKAQMILAARKRLLEKQAKATDVPPSG</sequence>
<organism evidence="4 5">
    <name type="scientific">Calocera cornea HHB12733</name>
    <dbReference type="NCBI Taxonomy" id="1353952"/>
    <lineage>
        <taxon>Eukaryota</taxon>
        <taxon>Fungi</taxon>
        <taxon>Dikarya</taxon>
        <taxon>Basidiomycota</taxon>
        <taxon>Agaricomycotina</taxon>
        <taxon>Dacrymycetes</taxon>
        <taxon>Dacrymycetales</taxon>
        <taxon>Dacrymycetaceae</taxon>
        <taxon>Calocera</taxon>
    </lineage>
</organism>
<dbReference type="PROSITE" id="PS51140">
    <property type="entry name" value="CUE"/>
    <property type="match status" value="1"/>
</dbReference>
<name>A0A165E7C1_9BASI</name>
<evidence type="ECO:0000313" key="5">
    <source>
        <dbReference type="Proteomes" id="UP000076842"/>
    </source>
</evidence>
<protein>
    <recommendedName>
        <fullName evidence="3">CUE domain-containing protein</fullName>
    </recommendedName>
</protein>
<dbReference type="STRING" id="1353952.A0A165E7C1"/>
<feature type="region of interest" description="Disordered" evidence="1">
    <location>
        <begin position="93"/>
        <end position="118"/>
    </location>
</feature>
<reference evidence="4 5" key="1">
    <citation type="journal article" date="2016" name="Mol. Biol. Evol.">
        <title>Comparative Genomics of Early-Diverging Mushroom-Forming Fungi Provides Insights into the Origins of Lignocellulose Decay Capabilities.</title>
        <authorList>
            <person name="Nagy L.G."/>
            <person name="Riley R."/>
            <person name="Tritt A."/>
            <person name="Adam C."/>
            <person name="Daum C."/>
            <person name="Floudas D."/>
            <person name="Sun H."/>
            <person name="Yadav J.S."/>
            <person name="Pangilinan J."/>
            <person name="Larsson K.H."/>
            <person name="Matsuura K."/>
            <person name="Barry K."/>
            <person name="Labutti K."/>
            <person name="Kuo R."/>
            <person name="Ohm R.A."/>
            <person name="Bhattacharya S.S."/>
            <person name="Shirouzu T."/>
            <person name="Yoshinaga Y."/>
            <person name="Martin F.M."/>
            <person name="Grigoriev I.V."/>
            <person name="Hibbett D.S."/>
        </authorList>
    </citation>
    <scope>NUCLEOTIDE SEQUENCE [LARGE SCALE GENOMIC DNA]</scope>
    <source>
        <strain evidence="4 5">HHB12733</strain>
    </source>
</reference>
<feature type="domain" description="CUE" evidence="3">
    <location>
        <begin position="52"/>
        <end position="93"/>
    </location>
</feature>
<proteinExistence type="predicted"/>
<dbReference type="InParanoid" id="A0A165E7C1"/>
<dbReference type="GO" id="GO:0043130">
    <property type="term" value="F:ubiquitin binding"/>
    <property type="evidence" value="ECO:0007669"/>
    <property type="project" value="InterPro"/>
</dbReference>
<dbReference type="AlphaFoldDB" id="A0A165E7C1"/>
<dbReference type="Gene3D" id="1.10.8.10">
    <property type="entry name" value="DNA helicase RuvA subunit, C-terminal domain"/>
    <property type="match status" value="1"/>
</dbReference>
<dbReference type="FunCoup" id="A0A165E7C1">
    <property type="interactions" value="71"/>
</dbReference>
<keyword evidence="5" id="KW-1185">Reference proteome</keyword>
<accession>A0A165E7C1</accession>
<feature type="compositionally biased region" description="Low complexity" evidence="1">
    <location>
        <begin position="100"/>
        <end position="118"/>
    </location>
</feature>
<gene>
    <name evidence="4" type="ORF">CALCODRAFT_18960</name>
</gene>
<dbReference type="EMBL" id="KV424018">
    <property type="protein sequence ID" value="KZT54254.1"/>
    <property type="molecule type" value="Genomic_DNA"/>
</dbReference>
<dbReference type="OrthoDB" id="3824970at2759"/>
<evidence type="ECO:0000256" key="2">
    <source>
        <dbReference type="SAM" id="Phobius"/>
    </source>
</evidence>
<dbReference type="Proteomes" id="UP000076842">
    <property type="component" value="Unassembled WGS sequence"/>
</dbReference>
<keyword evidence="2" id="KW-1133">Transmembrane helix</keyword>
<feature type="transmembrane region" description="Helical" evidence="2">
    <location>
        <begin position="6"/>
        <end position="24"/>
    </location>
</feature>
<dbReference type="InterPro" id="IPR003892">
    <property type="entry name" value="CUE"/>
</dbReference>